<evidence type="ECO:0000313" key="2">
    <source>
        <dbReference type="Proteomes" id="UP000001343"/>
    </source>
</evidence>
<sequence>MILCAIDDFCRQQKNKLKDAFEFIQKGIGNFSSGLKRVATIVVYFHLSHYREFKSFYLILIEIKKNLKIRISKSSELQSFC</sequence>
<protein>
    <submittedName>
        <fullName evidence="1">Uncharacterized protein</fullName>
    </submittedName>
</protein>
<accession>A0AA87SW35</accession>
<dbReference type="Proteomes" id="UP000001343">
    <property type="component" value="Unassembled WGS sequence"/>
</dbReference>
<dbReference type="AlphaFoldDB" id="A0AA87SW35"/>
<comment type="caution">
    <text evidence="1">The sequence shown here is derived from an EMBL/GenBank/DDBJ whole genome shotgun (WGS) entry which is preliminary data.</text>
</comment>
<reference evidence="1 2" key="1">
    <citation type="journal article" date="2014" name="Int. J. Syst. Evol. Microbiol.">
        <title>Leptospira mayottensis sp. nov., a pathogenic species of the genus Leptospira isolated from humans.</title>
        <authorList>
            <person name="Bourhy P."/>
            <person name="Collet L."/>
            <person name="Brisse S."/>
            <person name="Picardeau M."/>
        </authorList>
    </citation>
    <scope>NUCLEOTIDE SEQUENCE [LARGE SCALE GENOMIC DNA]</scope>
    <source>
        <strain evidence="1 2">200901122</strain>
    </source>
</reference>
<dbReference type="EMBL" id="AKWM02000051">
    <property type="protein sequence ID" value="EKR99478.1"/>
    <property type="molecule type" value="Genomic_DNA"/>
</dbReference>
<name>A0AA87SW35_9LEPT</name>
<proteinExistence type="predicted"/>
<gene>
    <name evidence="1" type="ORF">LEP1GSC125_0125</name>
</gene>
<evidence type="ECO:0000313" key="1">
    <source>
        <dbReference type="EMBL" id="EKR99478.1"/>
    </source>
</evidence>
<organism evidence="1 2">
    <name type="scientific">Leptospira mayottensis 200901122</name>
    <dbReference type="NCBI Taxonomy" id="1193010"/>
    <lineage>
        <taxon>Bacteria</taxon>
        <taxon>Pseudomonadati</taxon>
        <taxon>Spirochaetota</taxon>
        <taxon>Spirochaetia</taxon>
        <taxon>Leptospirales</taxon>
        <taxon>Leptospiraceae</taxon>
        <taxon>Leptospira</taxon>
    </lineage>
</organism>